<evidence type="ECO:0000256" key="3">
    <source>
        <dbReference type="PROSITE-ProRule" id="PRU00023"/>
    </source>
</evidence>
<dbReference type="Proteomes" id="UP000218209">
    <property type="component" value="Unassembled WGS sequence"/>
</dbReference>
<feature type="repeat" description="ANK" evidence="3">
    <location>
        <begin position="233"/>
        <end position="265"/>
    </location>
</feature>
<dbReference type="InterPro" id="IPR036770">
    <property type="entry name" value="Ankyrin_rpt-contain_sf"/>
</dbReference>
<dbReference type="InterPro" id="IPR002110">
    <property type="entry name" value="Ankyrin_rpt"/>
</dbReference>
<name>A0A1X6NYR2_PORUM</name>
<evidence type="ECO:0000256" key="1">
    <source>
        <dbReference type="ARBA" id="ARBA00022737"/>
    </source>
</evidence>
<dbReference type="Pfam" id="PF13637">
    <property type="entry name" value="Ank_4"/>
    <property type="match status" value="1"/>
</dbReference>
<protein>
    <submittedName>
        <fullName evidence="4">Uncharacterized protein</fullName>
    </submittedName>
</protein>
<dbReference type="PRINTS" id="PR01415">
    <property type="entry name" value="ANKYRIN"/>
</dbReference>
<keyword evidence="5" id="KW-1185">Reference proteome</keyword>
<dbReference type="PROSITE" id="PS50088">
    <property type="entry name" value="ANK_REPEAT"/>
    <property type="match status" value="9"/>
</dbReference>
<dbReference type="Pfam" id="PF12796">
    <property type="entry name" value="Ank_2"/>
    <property type="match status" value="4"/>
</dbReference>
<dbReference type="Gene3D" id="1.25.40.20">
    <property type="entry name" value="Ankyrin repeat-containing domain"/>
    <property type="match status" value="9"/>
</dbReference>
<feature type="repeat" description="ANK" evidence="3">
    <location>
        <begin position="296"/>
        <end position="328"/>
    </location>
</feature>
<feature type="repeat" description="ANK" evidence="3">
    <location>
        <begin position="100"/>
        <end position="132"/>
    </location>
</feature>
<feature type="repeat" description="ANK" evidence="3">
    <location>
        <begin position="68"/>
        <end position="100"/>
    </location>
</feature>
<dbReference type="Pfam" id="PF00023">
    <property type="entry name" value="Ank"/>
    <property type="match status" value="1"/>
</dbReference>
<dbReference type="EMBL" id="KV918982">
    <property type="protein sequence ID" value="OSX73732.1"/>
    <property type="molecule type" value="Genomic_DNA"/>
</dbReference>
<keyword evidence="1" id="KW-0677">Repeat</keyword>
<accession>A0A1X6NYR2</accession>
<organism evidence="4 5">
    <name type="scientific">Porphyra umbilicalis</name>
    <name type="common">Purple laver</name>
    <name type="synonym">Red alga</name>
    <dbReference type="NCBI Taxonomy" id="2786"/>
    <lineage>
        <taxon>Eukaryota</taxon>
        <taxon>Rhodophyta</taxon>
        <taxon>Bangiophyceae</taxon>
        <taxon>Bangiales</taxon>
        <taxon>Bangiaceae</taxon>
        <taxon>Porphyra</taxon>
    </lineage>
</organism>
<feature type="repeat" description="ANK" evidence="3">
    <location>
        <begin position="329"/>
        <end position="361"/>
    </location>
</feature>
<proteinExistence type="predicted"/>
<feature type="repeat" description="ANK" evidence="3">
    <location>
        <begin position="401"/>
        <end position="422"/>
    </location>
</feature>
<sequence length="720" mass="73344">MERASVLCGAASGGSAEAVRELITAGAIVRAQNDDGKTALHAASAMGNEDAVQVLLSAGADVHAKDCHGQSALHRACSSGHASIVRQLLDAGAKLVNRRDGDTALHAAGWGGSAEAVRMLVAAGADVCAKDGKGQTALHAAASDGSTAAIEALVAAGADVHATDRHNATALTLLEGKTFAAAARVLLAAGADAGATDDYGNTVLHAAARSGDVAGVRLAMAVARCEVDVVNAYGWTALHLASGHGNVECVETLLAEGADARATSKDGRTAMHMASRSQLVAVLQAAGADVNAKDKRGQTTLHSAATFSSSDMVSTLLAAGAKSRAADKAGQTALHGAAASCCPGAVRVLLAADADVSAVDDDGQTCLHEATRRCPSHNRLVGVKVRTLLRAGAKAGARDKLGQTPLHHAARHGMLTAASLLLGDPLAGRSETRCAAADAPPTASAMATPPTIDVNAADQDGQTALHLAALGGHPRMVALLLRHGAHPTPVNVIGGTPLTAAAALGHADIVTQLPAEHPAGAVSTPAHEAAAARRPAMLSLPPVAAFLPARDEAGNTVLHVAGRRADRPTVVAALVGGVDARARNDDGDTAMSLTLAWIEKTADDAHLMRWLRPTPDRNDDRVMAVVAGRWFRTARTDGDAFGFSPTLLRRLTDARAVVMALLNGGAGLAALGGARRWLVMSIVASTQGFGRRQALLLPFRGRLRGRNGRGEGAEEEDRVV</sequence>
<keyword evidence="2 3" id="KW-0040">ANK repeat</keyword>
<dbReference type="OrthoDB" id="1757at2759"/>
<evidence type="ECO:0000256" key="2">
    <source>
        <dbReference type="ARBA" id="ARBA00023043"/>
    </source>
</evidence>
<dbReference type="PANTHER" id="PTHR24126">
    <property type="entry name" value="ANKYRIN REPEAT, PH AND SEC7 DOMAIN CONTAINING PROTEIN SECG-RELATED"/>
    <property type="match status" value="1"/>
</dbReference>
<feature type="repeat" description="ANK" evidence="3">
    <location>
        <begin position="133"/>
        <end position="165"/>
    </location>
</feature>
<dbReference type="AlphaFoldDB" id="A0A1X6NYR2"/>
<reference evidence="4 5" key="1">
    <citation type="submission" date="2017-03" db="EMBL/GenBank/DDBJ databases">
        <title>WGS assembly of Porphyra umbilicalis.</title>
        <authorList>
            <person name="Brawley S.H."/>
            <person name="Blouin N.A."/>
            <person name="Ficko-Blean E."/>
            <person name="Wheeler G.L."/>
            <person name="Lohr M."/>
            <person name="Goodson H.V."/>
            <person name="Jenkins J.W."/>
            <person name="Blaby-Haas C.E."/>
            <person name="Helliwell K.E."/>
            <person name="Chan C."/>
            <person name="Marriage T."/>
            <person name="Bhattacharya D."/>
            <person name="Klein A.S."/>
            <person name="Badis Y."/>
            <person name="Brodie J."/>
            <person name="Cao Y."/>
            <person name="Collen J."/>
            <person name="Dittami S.M."/>
            <person name="Gachon C.M."/>
            <person name="Green B.R."/>
            <person name="Karpowicz S."/>
            <person name="Kim J.W."/>
            <person name="Kudahl U."/>
            <person name="Lin S."/>
            <person name="Michel G."/>
            <person name="Mittag M."/>
            <person name="Olson B.J."/>
            <person name="Pangilinan J."/>
            <person name="Peng Y."/>
            <person name="Qiu H."/>
            <person name="Shu S."/>
            <person name="Singer J.T."/>
            <person name="Smith A.G."/>
            <person name="Sprecher B.N."/>
            <person name="Wagner V."/>
            <person name="Wang W."/>
            <person name="Wang Z.-Y."/>
            <person name="Yan J."/>
            <person name="Yarish C."/>
            <person name="Zoeuner-Riek S."/>
            <person name="Zhuang Y."/>
            <person name="Zou Y."/>
            <person name="Lindquist E.A."/>
            <person name="Grimwood J."/>
            <person name="Barry K."/>
            <person name="Rokhsar D.S."/>
            <person name="Schmutz J."/>
            <person name="Stiller J.W."/>
            <person name="Grossman A.R."/>
            <person name="Prochnik S.E."/>
        </authorList>
    </citation>
    <scope>NUCLEOTIDE SEQUENCE [LARGE SCALE GENOMIC DNA]</scope>
    <source>
        <strain evidence="4">4086291</strain>
    </source>
</reference>
<evidence type="ECO:0000313" key="4">
    <source>
        <dbReference type="EMBL" id="OSX73732.1"/>
    </source>
</evidence>
<dbReference type="PANTHER" id="PTHR24126:SF14">
    <property type="entry name" value="ANK_REP_REGION DOMAIN-CONTAINING PROTEIN"/>
    <property type="match status" value="1"/>
</dbReference>
<dbReference type="SUPFAM" id="SSF48403">
    <property type="entry name" value="Ankyrin repeat"/>
    <property type="match status" value="2"/>
</dbReference>
<evidence type="ECO:0000313" key="5">
    <source>
        <dbReference type="Proteomes" id="UP000218209"/>
    </source>
</evidence>
<dbReference type="SMART" id="SM00248">
    <property type="entry name" value="ANK"/>
    <property type="match status" value="14"/>
</dbReference>
<feature type="repeat" description="ANK" evidence="3">
    <location>
        <begin position="460"/>
        <end position="492"/>
    </location>
</feature>
<dbReference type="PROSITE" id="PS50297">
    <property type="entry name" value="ANK_REP_REGION"/>
    <property type="match status" value="8"/>
</dbReference>
<feature type="repeat" description="ANK" evidence="3">
    <location>
        <begin position="35"/>
        <end position="67"/>
    </location>
</feature>
<gene>
    <name evidence="4" type="ORF">BU14_0330s0022</name>
</gene>